<dbReference type="EMBL" id="JBJIAA010000009">
    <property type="protein sequence ID" value="MFL0251124.1"/>
    <property type="molecule type" value="Genomic_DNA"/>
</dbReference>
<sequence length="295" mass="34372">MEIISTVLYLYADDRKELCDAINNAALITGPSRYCKISLFQDKYKEFDYICFVLSSSDSSKKALNFINDSMNWLKEKKIICIYNSNKHSNAHSYARKIKDRMKDSLKYESSFYMGENKRKNEKLKNIFIEIAAKIRDIMELDIEEYPRELLKEDIEGFLKEHNMCTLCTGSIDMVIGTPIEYMYEEGNIYIITEGGRKFINILRNPKVSVAVYNKYSGFNKLKGLQLKGRAEIISPEAEEYSRVLALKKLNLENIKSLNMIMNVIRIKLERADFLCSEIKSKGYDAKQIYKFIDE</sequence>
<evidence type="ECO:0000256" key="1">
    <source>
        <dbReference type="ARBA" id="ARBA00023002"/>
    </source>
</evidence>
<name>A0ABW8TF28_9CLOT</name>
<dbReference type="Pfam" id="PF01243">
    <property type="entry name" value="PNPOx_N"/>
    <property type="match status" value="1"/>
</dbReference>
<dbReference type="InterPro" id="IPR052019">
    <property type="entry name" value="F420H2_bilvrd_red/Heme_oxyg"/>
</dbReference>
<proteinExistence type="predicted"/>
<feature type="domain" description="Pyridoxamine 5'-phosphate oxidase N-terminal" evidence="2">
    <location>
        <begin position="151"/>
        <end position="244"/>
    </location>
</feature>
<dbReference type="PANTHER" id="PTHR35176">
    <property type="entry name" value="HEME OXYGENASE HI_0854-RELATED"/>
    <property type="match status" value="1"/>
</dbReference>
<dbReference type="Gene3D" id="2.30.110.10">
    <property type="entry name" value="Electron Transport, Fmn-binding Protein, Chain A"/>
    <property type="match status" value="1"/>
</dbReference>
<dbReference type="Proteomes" id="UP001623592">
    <property type="component" value="Unassembled WGS sequence"/>
</dbReference>
<evidence type="ECO:0000313" key="4">
    <source>
        <dbReference type="Proteomes" id="UP001623592"/>
    </source>
</evidence>
<dbReference type="InterPro" id="IPR012349">
    <property type="entry name" value="Split_barrel_FMN-bd"/>
</dbReference>
<keyword evidence="4" id="KW-1185">Reference proteome</keyword>
<gene>
    <name evidence="3" type="ORF">ACJDT4_11875</name>
</gene>
<dbReference type="RefSeq" id="WP_406787780.1">
    <property type="nucleotide sequence ID" value="NZ_JBJIAA010000009.1"/>
</dbReference>
<organism evidence="3 4">
    <name type="scientific">Clostridium neuense</name>
    <dbReference type="NCBI Taxonomy" id="1728934"/>
    <lineage>
        <taxon>Bacteria</taxon>
        <taxon>Bacillati</taxon>
        <taxon>Bacillota</taxon>
        <taxon>Clostridia</taxon>
        <taxon>Eubacteriales</taxon>
        <taxon>Clostridiaceae</taxon>
        <taxon>Clostridium</taxon>
    </lineage>
</organism>
<keyword evidence="1" id="KW-0560">Oxidoreductase</keyword>
<accession>A0ABW8TF28</accession>
<dbReference type="PANTHER" id="PTHR35176:SF6">
    <property type="entry name" value="HEME OXYGENASE HI_0854-RELATED"/>
    <property type="match status" value="1"/>
</dbReference>
<evidence type="ECO:0000313" key="3">
    <source>
        <dbReference type="EMBL" id="MFL0251124.1"/>
    </source>
</evidence>
<dbReference type="SUPFAM" id="SSF50475">
    <property type="entry name" value="FMN-binding split barrel"/>
    <property type="match status" value="1"/>
</dbReference>
<reference evidence="3 4" key="1">
    <citation type="submission" date="2024-11" db="EMBL/GenBank/DDBJ databases">
        <authorList>
            <person name="Heng Y.C."/>
            <person name="Lim A.C.H."/>
            <person name="Lee J.K.Y."/>
            <person name="Kittelmann S."/>
        </authorList>
    </citation>
    <scope>NUCLEOTIDE SEQUENCE [LARGE SCALE GENOMIC DNA]</scope>
    <source>
        <strain evidence="3 4">WILCCON 0114</strain>
    </source>
</reference>
<comment type="caution">
    <text evidence="3">The sequence shown here is derived from an EMBL/GenBank/DDBJ whole genome shotgun (WGS) entry which is preliminary data.</text>
</comment>
<dbReference type="InterPro" id="IPR011576">
    <property type="entry name" value="Pyridox_Oxase_N"/>
</dbReference>
<protein>
    <submittedName>
        <fullName evidence="3">Pyridoxamine 5'-phosphate oxidase family protein</fullName>
    </submittedName>
</protein>
<evidence type="ECO:0000259" key="2">
    <source>
        <dbReference type="Pfam" id="PF01243"/>
    </source>
</evidence>